<dbReference type="PRINTS" id="PR00126">
    <property type="entry name" value="ATPASEGAMMA"/>
</dbReference>
<dbReference type="Pfam" id="PF00231">
    <property type="entry name" value="ATP-synt"/>
    <property type="match status" value="1"/>
</dbReference>
<dbReference type="GO" id="GO:0045259">
    <property type="term" value="C:proton-transporting ATP synthase complex"/>
    <property type="evidence" value="ECO:0007669"/>
    <property type="project" value="UniProtKB-KW"/>
</dbReference>
<accession>A0A6H1U5A6</accession>
<evidence type="ECO:0000256" key="7">
    <source>
        <dbReference type="ARBA" id="ARBA00023136"/>
    </source>
</evidence>
<keyword evidence="7" id="KW-0472">Membrane</keyword>
<protein>
    <submittedName>
        <fullName evidence="10">F0F1 ATP synthase subunit gamma</fullName>
    </submittedName>
</protein>
<evidence type="ECO:0000256" key="3">
    <source>
        <dbReference type="ARBA" id="ARBA00007681"/>
    </source>
</evidence>
<dbReference type="KEGG" id="oxy:HCG48_21235"/>
<dbReference type="NCBIfam" id="TIGR03323">
    <property type="entry name" value="alt_F1F0_F1_gam"/>
    <property type="match status" value="1"/>
</dbReference>
<dbReference type="InterPro" id="IPR000131">
    <property type="entry name" value="ATP_synth_F1_gsu"/>
</dbReference>
<dbReference type="GO" id="GO:0046933">
    <property type="term" value="F:proton-transporting ATP synthase activity, rotational mechanism"/>
    <property type="evidence" value="ECO:0007669"/>
    <property type="project" value="InterPro"/>
</dbReference>
<dbReference type="CDD" id="cd12151">
    <property type="entry name" value="F1-ATPase_gamma"/>
    <property type="match status" value="1"/>
</dbReference>
<evidence type="ECO:0000313" key="11">
    <source>
        <dbReference type="Proteomes" id="UP000500857"/>
    </source>
</evidence>
<dbReference type="SUPFAM" id="SSF52943">
    <property type="entry name" value="ATP synthase (F1-ATPase), gamma subunit"/>
    <property type="match status" value="1"/>
</dbReference>
<proteinExistence type="inferred from homology"/>
<evidence type="ECO:0000256" key="6">
    <source>
        <dbReference type="ARBA" id="ARBA00023065"/>
    </source>
</evidence>
<reference evidence="10 11" key="1">
    <citation type="submission" date="2020-04" db="EMBL/GenBank/DDBJ databases">
        <authorList>
            <person name="Basu S."/>
            <person name="Maruthanayagam V."/>
            <person name="Chakraborty S."/>
            <person name="Pramanik A."/>
            <person name="Mukherjee J."/>
            <person name="Brink B."/>
        </authorList>
    </citation>
    <scope>NUCLEOTIDE SEQUENCE [LARGE SCALE GENOMIC DNA]</scope>
    <source>
        <strain evidence="10 11">AP17</strain>
    </source>
</reference>
<sequence length="300" mass="34004">MTTPEALKSTITRVEDLQSVVKTMKALAAVSIRQYQKAVQSLADYNRSVEMGLQIALKHQYFEGDDFGEFLGNFNPKTARLGAIVFGSDRGLCGQFNEQIAERAIAYFHEHNETIDRLSIAAVGARVVPPIQASKYEIDALFSVPSSAKEITPMVQELILNIERWREQGEIDRVVLFYNHSVSGSSYESRVFPLLPVDRQWLSNLQNKQWQSNVMPTFTMDWQLLFSALIRQYLFVSLYRAFAESLASENASRLSSMQAAEKNINERLDDLTGQYRRQRQSSITGELLDIAAGFEALTDR</sequence>
<keyword evidence="4" id="KW-0813">Transport</keyword>
<evidence type="ECO:0000256" key="4">
    <source>
        <dbReference type="ARBA" id="ARBA00022448"/>
    </source>
</evidence>
<dbReference type="AlphaFoldDB" id="A0A6H1U5A6"/>
<dbReference type="PANTHER" id="PTHR11693:SF22">
    <property type="entry name" value="ATP SYNTHASE SUBUNIT GAMMA, MITOCHONDRIAL"/>
    <property type="match status" value="1"/>
</dbReference>
<keyword evidence="5" id="KW-0375">Hydrogen ion transport</keyword>
<dbReference type="Gene3D" id="1.10.287.80">
    <property type="entry name" value="ATP synthase, gamma subunit, helix hairpin domain"/>
    <property type="match status" value="1"/>
</dbReference>
<evidence type="ECO:0000313" key="10">
    <source>
        <dbReference type="EMBL" id="QIZ72809.1"/>
    </source>
</evidence>
<keyword evidence="9" id="KW-0066">ATP synthesis</keyword>
<comment type="similarity">
    <text evidence="3">Belongs to the ATPase gamma chain family.</text>
</comment>
<gene>
    <name evidence="10" type="ORF">HCG48_21235</name>
</gene>
<organism evidence="10 11">
    <name type="scientific">Oxynema aestuarii AP17</name>
    <dbReference type="NCBI Taxonomy" id="2064643"/>
    <lineage>
        <taxon>Bacteria</taxon>
        <taxon>Bacillati</taxon>
        <taxon>Cyanobacteriota</taxon>
        <taxon>Cyanophyceae</taxon>
        <taxon>Oscillatoriophycideae</taxon>
        <taxon>Oscillatoriales</taxon>
        <taxon>Oscillatoriaceae</taxon>
        <taxon>Oxynema</taxon>
        <taxon>Oxynema aestuarii</taxon>
    </lineage>
</organism>
<comment type="function">
    <text evidence="1">Produces ATP from ADP in the presence of a proton gradient across the membrane. The gamma chain is believed to be important in regulating ATPase activity and the flow of protons through the CF(0) complex.</text>
</comment>
<dbReference type="InterPro" id="IPR035968">
    <property type="entry name" value="ATP_synth_F1_ATPase_gsu"/>
</dbReference>
<keyword evidence="6" id="KW-0406">Ion transport</keyword>
<dbReference type="EMBL" id="CP051167">
    <property type="protein sequence ID" value="QIZ72809.1"/>
    <property type="molecule type" value="Genomic_DNA"/>
</dbReference>
<evidence type="ECO:0000256" key="5">
    <source>
        <dbReference type="ARBA" id="ARBA00022781"/>
    </source>
</evidence>
<keyword evidence="11" id="KW-1185">Reference proteome</keyword>
<dbReference type="PANTHER" id="PTHR11693">
    <property type="entry name" value="ATP SYNTHASE GAMMA CHAIN"/>
    <property type="match status" value="1"/>
</dbReference>
<dbReference type="Gene3D" id="3.40.1380.10">
    <property type="match status" value="1"/>
</dbReference>
<comment type="subcellular location">
    <subcellularLocation>
        <location evidence="2">Membrane</location>
        <topology evidence="2">Peripheral membrane protein</topology>
    </subcellularLocation>
</comment>
<name>A0A6H1U5A6_9CYAN</name>
<dbReference type="InterPro" id="IPR017709">
    <property type="entry name" value="Alt_ATP_synth_F1_gsu"/>
</dbReference>
<dbReference type="Proteomes" id="UP000500857">
    <property type="component" value="Chromosome"/>
</dbReference>
<evidence type="ECO:0000256" key="8">
    <source>
        <dbReference type="ARBA" id="ARBA00023196"/>
    </source>
</evidence>
<evidence type="ECO:0000256" key="2">
    <source>
        <dbReference type="ARBA" id="ARBA00004170"/>
    </source>
</evidence>
<evidence type="ECO:0000256" key="9">
    <source>
        <dbReference type="ARBA" id="ARBA00023310"/>
    </source>
</evidence>
<evidence type="ECO:0000256" key="1">
    <source>
        <dbReference type="ARBA" id="ARBA00003456"/>
    </source>
</evidence>
<dbReference type="RefSeq" id="WP_168570956.1">
    <property type="nucleotide sequence ID" value="NZ_CP051167.1"/>
</dbReference>
<keyword evidence="8" id="KW-0139">CF(1)</keyword>